<dbReference type="FunFam" id="1.25.40.20:FF:000023">
    <property type="entry name" value="short transient receptor potential channel 4 isoform X1"/>
    <property type="match status" value="1"/>
</dbReference>
<evidence type="ECO:0000256" key="18">
    <source>
        <dbReference type="SAM" id="MobiDB-lite"/>
    </source>
</evidence>
<keyword evidence="8" id="KW-0106">Calcium</keyword>
<feature type="region of interest" description="Disordered" evidence="18">
    <location>
        <begin position="912"/>
        <end position="961"/>
    </location>
</feature>
<dbReference type="PANTHER" id="PTHR10117:SF25">
    <property type="entry name" value="SHORT TRANSIENT RECEPTOR POTENTIAL CHANNEL 4"/>
    <property type="match status" value="1"/>
</dbReference>
<dbReference type="Pfam" id="PF12796">
    <property type="entry name" value="Ank_2"/>
    <property type="match status" value="1"/>
</dbReference>
<keyword evidence="2" id="KW-0813">Transport</keyword>
<dbReference type="GO" id="GO:0070679">
    <property type="term" value="F:inositol 1,4,5 trisphosphate binding"/>
    <property type="evidence" value="ECO:0007669"/>
    <property type="project" value="TreeGrafter"/>
</dbReference>
<dbReference type="GO" id="GO:0005886">
    <property type="term" value="C:plasma membrane"/>
    <property type="evidence" value="ECO:0007669"/>
    <property type="project" value="UniProtKB-SubCell"/>
</dbReference>
<evidence type="ECO:0000256" key="7">
    <source>
        <dbReference type="ARBA" id="ARBA00022737"/>
    </source>
</evidence>
<feature type="coiled-coil region" evidence="17">
    <location>
        <begin position="228"/>
        <end position="255"/>
    </location>
</feature>
<keyword evidence="14" id="KW-0407">Ion channel</keyword>
<proteinExistence type="predicted"/>
<comment type="catalytic activity">
    <reaction evidence="15">
        <text>Ca(2+)(in) = Ca(2+)(out)</text>
        <dbReference type="Rhea" id="RHEA:29671"/>
        <dbReference type="ChEBI" id="CHEBI:29108"/>
    </reaction>
</comment>
<keyword evidence="4" id="KW-0109">Calcium transport</keyword>
<dbReference type="InterPro" id="IPR036770">
    <property type="entry name" value="Ankyrin_rpt-contain_sf"/>
</dbReference>
<keyword evidence="12 19" id="KW-0472">Membrane</keyword>
<keyword evidence="10 16" id="KW-0040">ANK repeat</keyword>
<dbReference type="InterPro" id="IPR002110">
    <property type="entry name" value="Ankyrin_rpt"/>
</dbReference>
<evidence type="ECO:0000256" key="11">
    <source>
        <dbReference type="ARBA" id="ARBA00023065"/>
    </source>
</evidence>
<dbReference type="SMART" id="SM00248">
    <property type="entry name" value="ANK"/>
    <property type="match status" value="2"/>
</dbReference>
<keyword evidence="9 19" id="KW-1133">Transmembrane helix</keyword>
<dbReference type="InterPro" id="IPR013555">
    <property type="entry name" value="TRP_dom"/>
</dbReference>
<protein>
    <submittedName>
        <fullName evidence="21">TRPC4 protein</fullName>
    </submittedName>
</protein>
<feature type="transmembrane region" description="Helical" evidence="19">
    <location>
        <begin position="520"/>
        <end position="542"/>
    </location>
</feature>
<keyword evidence="6 19" id="KW-0812">Transmembrane</keyword>
<dbReference type="GO" id="GO:0034703">
    <property type="term" value="C:cation channel complex"/>
    <property type="evidence" value="ECO:0007669"/>
    <property type="project" value="TreeGrafter"/>
</dbReference>
<evidence type="ECO:0000256" key="6">
    <source>
        <dbReference type="ARBA" id="ARBA00022692"/>
    </source>
</evidence>
<dbReference type="GO" id="GO:0051480">
    <property type="term" value="P:regulation of cytosolic calcium ion concentration"/>
    <property type="evidence" value="ECO:0007669"/>
    <property type="project" value="TreeGrafter"/>
</dbReference>
<feature type="transmembrane region" description="Helical" evidence="19">
    <location>
        <begin position="327"/>
        <end position="351"/>
    </location>
</feature>
<keyword evidence="5" id="KW-0107">Calcium channel</keyword>
<evidence type="ECO:0000256" key="8">
    <source>
        <dbReference type="ARBA" id="ARBA00022837"/>
    </source>
</evidence>
<keyword evidence="7" id="KW-0677">Repeat</keyword>
<dbReference type="InterPro" id="IPR005821">
    <property type="entry name" value="Ion_trans_dom"/>
</dbReference>
<comment type="caution">
    <text evidence="21">The sequence shown here is derived from an EMBL/GenBank/DDBJ whole genome shotgun (WGS) entry which is preliminary data.</text>
</comment>
<feature type="repeat" description="ANK" evidence="16">
    <location>
        <begin position="142"/>
        <end position="174"/>
    </location>
</feature>
<accession>A0A7K7J415</accession>
<dbReference type="EMBL" id="VZSM01005622">
    <property type="protein sequence ID" value="NWZ01248.1"/>
    <property type="molecule type" value="Genomic_DNA"/>
</dbReference>
<keyword evidence="22" id="KW-1185">Reference proteome</keyword>
<dbReference type="InterPro" id="IPR002153">
    <property type="entry name" value="TRPC_channel"/>
</dbReference>
<keyword evidence="3" id="KW-1003">Cell membrane</keyword>
<evidence type="ECO:0000256" key="14">
    <source>
        <dbReference type="ARBA" id="ARBA00023303"/>
    </source>
</evidence>
<dbReference type="InterPro" id="IPR005460">
    <property type="entry name" value="TRPC4_channel"/>
</dbReference>
<dbReference type="PRINTS" id="PR01645">
    <property type="entry name" value="TRPCHANNEL4"/>
</dbReference>
<dbReference type="Gene3D" id="1.25.40.20">
    <property type="entry name" value="Ankyrin repeat-containing domain"/>
    <property type="match status" value="1"/>
</dbReference>
<feature type="compositionally biased region" description="Polar residues" evidence="18">
    <location>
        <begin position="765"/>
        <end position="775"/>
    </location>
</feature>
<feature type="transmembrane region" description="Helical" evidence="19">
    <location>
        <begin position="363"/>
        <end position="382"/>
    </location>
</feature>
<dbReference type="NCBIfam" id="TIGR00870">
    <property type="entry name" value="trp"/>
    <property type="match status" value="1"/>
</dbReference>
<feature type="transmembrane region" description="Helical" evidence="19">
    <location>
        <begin position="596"/>
        <end position="618"/>
    </location>
</feature>
<comment type="subcellular location">
    <subcellularLocation>
        <location evidence="1">Cell membrane</location>
        <topology evidence="1">Multi-pass membrane protein</topology>
    </subcellularLocation>
</comment>
<evidence type="ECO:0000256" key="15">
    <source>
        <dbReference type="ARBA" id="ARBA00036634"/>
    </source>
</evidence>
<dbReference type="SMART" id="SM01420">
    <property type="entry name" value="TRP_2"/>
    <property type="match status" value="1"/>
</dbReference>
<dbReference type="OrthoDB" id="2373987at2759"/>
<evidence type="ECO:0000313" key="22">
    <source>
        <dbReference type="Proteomes" id="UP000564784"/>
    </source>
</evidence>
<feature type="transmembrane region" description="Helical" evidence="19">
    <location>
        <begin position="402"/>
        <end position="419"/>
    </location>
</feature>
<evidence type="ECO:0000313" key="21">
    <source>
        <dbReference type="EMBL" id="NWZ01248.1"/>
    </source>
</evidence>
<feature type="non-terminal residue" evidence="21">
    <location>
        <position position="1"/>
    </location>
</feature>
<dbReference type="Pfam" id="PF00520">
    <property type="entry name" value="Ion_trans"/>
    <property type="match status" value="1"/>
</dbReference>
<dbReference type="PROSITE" id="PS50088">
    <property type="entry name" value="ANK_REPEAT"/>
    <property type="match status" value="1"/>
</dbReference>
<feature type="region of interest" description="Disordered" evidence="18">
    <location>
        <begin position="765"/>
        <end position="793"/>
    </location>
</feature>
<dbReference type="Pfam" id="PF00023">
    <property type="entry name" value="Ank"/>
    <property type="match status" value="1"/>
</dbReference>
<evidence type="ECO:0000256" key="9">
    <source>
        <dbReference type="ARBA" id="ARBA00022989"/>
    </source>
</evidence>
<dbReference type="FunFam" id="1.10.287.70:FF:000266">
    <property type="entry name" value="Transient receptor potential cation channel subfamily c member 1"/>
    <property type="match status" value="1"/>
</dbReference>
<evidence type="ECO:0000256" key="16">
    <source>
        <dbReference type="PROSITE-ProRule" id="PRU00023"/>
    </source>
</evidence>
<evidence type="ECO:0000256" key="19">
    <source>
        <dbReference type="SAM" id="Phobius"/>
    </source>
</evidence>
<evidence type="ECO:0000256" key="2">
    <source>
        <dbReference type="ARBA" id="ARBA00022448"/>
    </source>
</evidence>
<evidence type="ECO:0000256" key="13">
    <source>
        <dbReference type="ARBA" id="ARBA00023157"/>
    </source>
</evidence>
<evidence type="ECO:0000256" key="5">
    <source>
        <dbReference type="ARBA" id="ARBA00022673"/>
    </source>
</evidence>
<gene>
    <name evidence="21" type="primary">Trpc4</name>
    <name evidence="21" type="ORF">LOXCUR_R04572</name>
</gene>
<feature type="transmembrane region" description="Helical" evidence="19">
    <location>
        <begin position="480"/>
        <end position="499"/>
    </location>
</feature>
<dbReference type="SUPFAM" id="SSF48403">
    <property type="entry name" value="Ankyrin repeat"/>
    <property type="match status" value="1"/>
</dbReference>
<dbReference type="AlphaFoldDB" id="A0A7K7J415"/>
<reference evidence="21 22" key="1">
    <citation type="submission" date="2019-09" db="EMBL/GenBank/DDBJ databases">
        <title>Bird 10,000 Genomes (B10K) Project - Family phase.</title>
        <authorList>
            <person name="Zhang G."/>
        </authorList>
    </citation>
    <scope>NUCLEOTIDE SEQUENCE [LARGE SCALE GENOMIC DNA]</scope>
    <source>
        <strain evidence="21">OUT-0011</strain>
        <tissue evidence="21">Muscle</tissue>
    </source>
</reference>
<feature type="transmembrane region" description="Helical" evidence="19">
    <location>
        <begin position="562"/>
        <end position="584"/>
    </location>
</feature>
<feature type="transmembrane region" description="Helical" evidence="19">
    <location>
        <begin position="440"/>
        <end position="460"/>
    </location>
</feature>
<keyword evidence="11" id="KW-0406">Ion transport</keyword>
<evidence type="ECO:0000256" key="4">
    <source>
        <dbReference type="ARBA" id="ARBA00022568"/>
    </source>
</evidence>
<dbReference type="Pfam" id="PF08344">
    <property type="entry name" value="TRP_2"/>
    <property type="match status" value="1"/>
</dbReference>
<keyword evidence="17" id="KW-0175">Coiled coil</keyword>
<evidence type="ECO:0000256" key="1">
    <source>
        <dbReference type="ARBA" id="ARBA00004651"/>
    </source>
</evidence>
<feature type="non-terminal residue" evidence="21">
    <location>
        <position position="976"/>
    </location>
</feature>
<evidence type="ECO:0000259" key="20">
    <source>
        <dbReference type="SMART" id="SM01420"/>
    </source>
</evidence>
<dbReference type="PRINTS" id="PR01097">
    <property type="entry name" value="TRNSRECEPTRP"/>
</dbReference>
<evidence type="ECO:0000256" key="17">
    <source>
        <dbReference type="SAM" id="Coils"/>
    </source>
</evidence>
<dbReference type="PANTHER" id="PTHR10117">
    <property type="entry name" value="TRANSIENT RECEPTOR POTENTIAL CHANNEL"/>
    <property type="match status" value="1"/>
</dbReference>
<feature type="domain" description="Transient receptor ion channel" evidence="20">
    <location>
        <begin position="177"/>
        <end position="239"/>
    </location>
</feature>
<evidence type="ECO:0000256" key="12">
    <source>
        <dbReference type="ARBA" id="ARBA00023136"/>
    </source>
</evidence>
<name>A0A7K7J415_LOXCU</name>
<sequence>NMAQFYYKRSVNAPYRDRIPLRIVRAESELSHSEKAYLNAVEKGDYASVKKALEEAEIYFKININCIDPLGRTALLIAIENENLELIELLLSFNVYVGDALLHAIRKEVVGAVELLLNHKKPSGEKQVPPVLLDKQFSEFTPDITPIILAAHTNNYEIIKLLVQKGVSVPRPHEVRCNCVECVSSSDVDSLRHSRSRLNIYKALASPSLIALSSEDPFLTAFQLSWELQELSKVENEFKSEYEELSRQCKQFAKDLLDQTRSSRELEIILNYRDDNSLIEEQSGNDLARLKLAIKYRQKEFVAQPNCQQLLASRWYDEFPGWRRRHWAVKMLTCVVIGLLFPVFSVCYLIAPKSPLGLFIRKPFIKFICHTASYLTFLFLLLLASQHIDRSDLSMQGPPPTIVEWMILPWVLGFIWGEIKQMWDGGLQDYIHDWWNLMDFVMNSLYLATISLKIVAFSKYSGLVPRESWDMWHPTLVAEALFAIANIFSSLRLISLFTANSHLGPLQISLGRMLLDILKFLFIYCLVLLAFANGLNQLYFYYETNEPGNCKGIRCEKQNNAFSTLFETLQSLFWSIFGLINLYVTNVKARHEFTEFVGATMFGTYNVISLVVLLNMLIAMMNNSYQLIADHADIEWKFARTKLWMSYFEEGGTLPTPFNVIPSPKSLWYLIKWLWRHLCKKKIRRKPESFGTIGRRAADNLRRHHQYQEVMRNLVKRYVAAMIRDAKTEEGLTEENFKELKQDISSFRFEVLGLLKGSKLSNLQTGKMSKDTASLSENEENSESEGNKKGKKKPFSLFDITTMIHPRSANIASEGHNVSNGSAMMVSESTQEKQKRVNFVTDIKNFGLFHRRSKTNSVEQSKNKIYTVSEEVSRQQAEEQCEKTDELEEGELIMNCELNFRNPGKKCLLAESQNTSESLDSQEEGSVCPSEREKMELQSSEPAAPQDQPGKALDISIDSDGKQETIVQGDYVITRL</sequence>
<evidence type="ECO:0000256" key="10">
    <source>
        <dbReference type="ARBA" id="ARBA00023043"/>
    </source>
</evidence>
<dbReference type="Proteomes" id="UP000564784">
    <property type="component" value="Unassembled WGS sequence"/>
</dbReference>
<dbReference type="GO" id="GO:0015279">
    <property type="term" value="F:store-operated calcium channel activity"/>
    <property type="evidence" value="ECO:0007669"/>
    <property type="project" value="TreeGrafter"/>
</dbReference>
<evidence type="ECO:0000256" key="3">
    <source>
        <dbReference type="ARBA" id="ARBA00022475"/>
    </source>
</evidence>
<organism evidence="21 22">
    <name type="scientific">Loxia curvirostra</name>
    <name type="common">Red crossbill</name>
    <dbReference type="NCBI Taxonomy" id="64802"/>
    <lineage>
        <taxon>Eukaryota</taxon>
        <taxon>Metazoa</taxon>
        <taxon>Chordata</taxon>
        <taxon>Craniata</taxon>
        <taxon>Vertebrata</taxon>
        <taxon>Euteleostomi</taxon>
        <taxon>Archelosauria</taxon>
        <taxon>Archosauria</taxon>
        <taxon>Dinosauria</taxon>
        <taxon>Saurischia</taxon>
        <taxon>Theropoda</taxon>
        <taxon>Coelurosauria</taxon>
        <taxon>Aves</taxon>
        <taxon>Neognathae</taxon>
        <taxon>Neoaves</taxon>
        <taxon>Telluraves</taxon>
        <taxon>Australaves</taxon>
        <taxon>Passeriformes</taxon>
        <taxon>Passeroidea</taxon>
        <taxon>Fringillidae</taxon>
        <taxon>Carduelinae</taxon>
        <taxon>Loxia</taxon>
    </lineage>
</organism>
<keyword evidence="13" id="KW-1015">Disulfide bond</keyword>